<dbReference type="PANTHER" id="PTHR22916">
    <property type="entry name" value="GLYCOSYLTRANSFERASE"/>
    <property type="match status" value="1"/>
</dbReference>
<dbReference type="EMBL" id="CP071250">
    <property type="protein sequence ID" value="UUF08093.1"/>
    <property type="molecule type" value="Genomic_DNA"/>
</dbReference>
<reference evidence="4" key="1">
    <citation type="submission" date="2021-03" db="EMBL/GenBank/DDBJ databases">
        <title>Comparative Genomics and Metabolomics in the genus Turicibacter.</title>
        <authorList>
            <person name="Maki J."/>
            <person name="Looft T."/>
        </authorList>
    </citation>
    <scope>NUCLEOTIDE SEQUENCE</scope>
    <source>
        <strain evidence="4">ISU324</strain>
    </source>
</reference>
<organism evidence="4 5">
    <name type="scientific">Turicibacter bilis</name>
    <dbReference type="NCBI Taxonomy" id="2735723"/>
    <lineage>
        <taxon>Bacteria</taxon>
        <taxon>Bacillati</taxon>
        <taxon>Bacillota</taxon>
        <taxon>Erysipelotrichia</taxon>
        <taxon>Erysipelotrichales</taxon>
        <taxon>Turicibacteraceae</taxon>
        <taxon>Turicibacter</taxon>
    </lineage>
</organism>
<keyword evidence="1" id="KW-0328">Glycosyltransferase</keyword>
<name>A0A9Q9CQU4_9FIRM</name>
<dbReference type="Proteomes" id="UP001058072">
    <property type="component" value="Chromosome"/>
</dbReference>
<proteinExistence type="predicted"/>
<accession>A0A9Q9CQU4</accession>
<evidence type="ECO:0000259" key="3">
    <source>
        <dbReference type="Pfam" id="PF00535"/>
    </source>
</evidence>
<dbReference type="InterPro" id="IPR001173">
    <property type="entry name" value="Glyco_trans_2-like"/>
</dbReference>
<feature type="domain" description="Glycosyltransferase 2-like" evidence="3">
    <location>
        <begin position="5"/>
        <end position="140"/>
    </location>
</feature>
<keyword evidence="2" id="KW-0808">Transferase</keyword>
<gene>
    <name evidence="4" type="ORF">J0J70_10815</name>
</gene>
<dbReference type="Gene3D" id="3.90.550.10">
    <property type="entry name" value="Spore Coat Polysaccharide Biosynthesis Protein SpsA, Chain A"/>
    <property type="match status" value="1"/>
</dbReference>
<dbReference type="Pfam" id="PF00535">
    <property type="entry name" value="Glycos_transf_2"/>
    <property type="match status" value="1"/>
</dbReference>
<dbReference type="InterPro" id="IPR029044">
    <property type="entry name" value="Nucleotide-diphossugar_trans"/>
</dbReference>
<evidence type="ECO:0000313" key="5">
    <source>
        <dbReference type="Proteomes" id="UP001058072"/>
    </source>
</evidence>
<evidence type="ECO:0000256" key="2">
    <source>
        <dbReference type="ARBA" id="ARBA00022679"/>
    </source>
</evidence>
<sequence>MPKVSVIVPVYNVEKYLDRCLDSLVNQTLQEIEIIVINDSTPDQSQIIIDKYMNLYPNKVFSYIKPNGGLSDARNYGMSKMKGDYFGFVDGDDYVEYSMFEKLYERATQEEADVTTCDFYWTYPNRLQRATDGPYTNERELLTKMMPTVWNKLYKKSWFDSLDIKFPVGLRYEDSSFSIRLAPFIRKLAYVNEPLVYYVQRQDSITYTQNSKVGDMLTVFNDIFEFYQKHNLYHQYQSELEYLTLKYFLGSSFLRAAQIQDKNTRKAILKEGWDLLNKRFPMWRKNQYLLSQKDKKHLYYRYTNKLIYNALANAIYIMKVKLKK</sequence>
<dbReference type="RefSeq" id="WP_055274758.1">
    <property type="nucleotide sequence ID" value="NZ_CP071250.1"/>
</dbReference>
<dbReference type="AlphaFoldDB" id="A0A9Q9CQU4"/>
<evidence type="ECO:0000256" key="1">
    <source>
        <dbReference type="ARBA" id="ARBA00022676"/>
    </source>
</evidence>
<dbReference type="CDD" id="cd00761">
    <property type="entry name" value="Glyco_tranf_GTA_type"/>
    <property type="match status" value="1"/>
</dbReference>
<dbReference type="PANTHER" id="PTHR22916:SF51">
    <property type="entry name" value="GLYCOSYLTRANSFERASE EPSH-RELATED"/>
    <property type="match status" value="1"/>
</dbReference>
<dbReference type="SUPFAM" id="SSF53448">
    <property type="entry name" value="Nucleotide-diphospho-sugar transferases"/>
    <property type="match status" value="1"/>
</dbReference>
<protein>
    <submittedName>
        <fullName evidence="4">Glycosyltransferase</fullName>
    </submittedName>
</protein>
<dbReference type="GO" id="GO:0016757">
    <property type="term" value="F:glycosyltransferase activity"/>
    <property type="evidence" value="ECO:0007669"/>
    <property type="project" value="UniProtKB-KW"/>
</dbReference>
<evidence type="ECO:0000313" key="4">
    <source>
        <dbReference type="EMBL" id="UUF08093.1"/>
    </source>
</evidence>